<evidence type="ECO:0000256" key="2">
    <source>
        <dbReference type="ARBA" id="ARBA00022737"/>
    </source>
</evidence>
<dbReference type="SMART" id="SM00256">
    <property type="entry name" value="FBOX"/>
    <property type="match status" value="1"/>
</dbReference>
<keyword evidence="7" id="KW-1185">Reference proteome</keyword>
<dbReference type="Proteomes" id="UP001327560">
    <property type="component" value="Chromosome 1"/>
</dbReference>
<feature type="repeat" description="WD" evidence="3">
    <location>
        <begin position="173"/>
        <end position="214"/>
    </location>
</feature>
<evidence type="ECO:0000313" key="6">
    <source>
        <dbReference type="EMBL" id="WOK94765.1"/>
    </source>
</evidence>
<dbReference type="InterPro" id="IPR036322">
    <property type="entry name" value="WD40_repeat_dom_sf"/>
</dbReference>
<reference evidence="6 7" key="1">
    <citation type="submission" date="2023-10" db="EMBL/GenBank/DDBJ databases">
        <title>Chromosome-scale genome assembly provides insights into flower coloration mechanisms of Canna indica.</title>
        <authorList>
            <person name="Li C."/>
        </authorList>
    </citation>
    <scope>NUCLEOTIDE SEQUENCE [LARGE SCALE GENOMIC DNA]</scope>
    <source>
        <tissue evidence="6">Flower</tissue>
    </source>
</reference>
<dbReference type="Gene3D" id="1.20.1280.50">
    <property type="match status" value="1"/>
</dbReference>
<dbReference type="AlphaFoldDB" id="A0AAQ3Q335"/>
<dbReference type="PROSITE" id="PS50294">
    <property type="entry name" value="WD_REPEATS_REGION"/>
    <property type="match status" value="2"/>
</dbReference>
<feature type="repeat" description="WD" evidence="3">
    <location>
        <begin position="265"/>
        <end position="295"/>
    </location>
</feature>
<gene>
    <name evidence="6" type="ORF">Cni_G03470</name>
</gene>
<organism evidence="6 7">
    <name type="scientific">Canna indica</name>
    <name type="common">Indian-shot</name>
    <dbReference type="NCBI Taxonomy" id="4628"/>
    <lineage>
        <taxon>Eukaryota</taxon>
        <taxon>Viridiplantae</taxon>
        <taxon>Streptophyta</taxon>
        <taxon>Embryophyta</taxon>
        <taxon>Tracheophyta</taxon>
        <taxon>Spermatophyta</taxon>
        <taxon>Magnoliopsida</taxon>
        <taxon>Liliopsida</taxon>
        <taxon>Zingiberales</taxon>
        <taxon>Cannaceae</taxon>
        <taxon>Canna</taxon>
    </lineage>
</organism>
<name>A0AAQ3Q335_9LILI</name>
<dbReference type="PROSITE" id="PS00678">
    <property type="entry name" value="WD_REPEATS_1"/>
    <property type="match status" value="1"/>
</dbReference>
<dbReference type="SMART" id="SM00320">
    <property type="entry name" value="WD40"/>
    <property type="match status" value="6"/>
</dbReference>
<feature type="region of interest" description="Disordered" evidence="4">
    <location>
        <begin position="54"/>
        <end position="81"/>
    </location>
</feature>
<dbReference type="InterPro" id="IPR015943">
    <property type="entry name" value="WD40/YVTN_repeat-like_dom_sf"/>
</dbReference>
<keyword evidence="1 3" id="KW-0853">WD repeat</keyword>
<keyword evidence="2" id="KW-0677">Repeat</keyword>
<dbReference type="Pfam" id="PF00400">
    <property type="entry name" value="WD40"/>
    <property type="match status" value="4"/>
</dbReference>
<accession>A0AAQ3Q335</accession>
<dbReference type="InterPro" id="IPR019775">
    <property type="entry name" value="WD40_repeat_CS"/>
</dbReference>
<dbReference type="EMBL" id="CP136890">
    <property type="protein sequence ID" value="WOK94765.1"/>
    <property type="molecule type" value="Genomic_DNA"/>
</dbReference>
<dbReference type="SUPFAM" id="SSF50978">
    <property type="entry name" value="WD40 repeat-like"/>
    <property type="match status" value="1"/>
</dbReference>
<feature type="domain" description="F-box" evidence="5">
    <location>
        <begin position="79"/>
        <end position="125"/>
    </location>
</feature>
<dbReference type="Pfam" id="PF00646">
    <property type="entry name" value="F-box"/>
    <property type="match status" value="1"/>
</dbReference>
<protein>
    <submittedName>
        <fullName evidence="6">F-box/WD-40 repeat-containing protein</fullName>
    </submittedName>
</protein>
<dbReference type="PROSITE" id="PS50082">
    <property type="entry name" value="WD_REPEATS_2"/>
    <property type="match status" value="2"/>
</dbReference>
<proteinExistence type="predicted"/>
<dbReference type="PANTHER" id="PTHR19855:SF19">
    <property type="entry name" value="OS04G0619700 PROTEIN"/>
    <property type="match status" value="1"/>
</dbReference>
<evidence type="ECO:0000256" key="4">
    <source>
        <dbReference type="SAM" id="MobiDB-lite"/>
    </source>
</evidence>
<dbReference type="InterPro" id="IPR001810">
    <property type="entry name" value="F-box_dom"/>
</dbReference>
<dbReference type="PROSITE" id="PS50181">
    <property type="entry name" value="FBOX"/>
    <property type="match status" value="1"/>
</dbReference>
<dbReference type="SUPFAM" id="SSF81383">
    <property type="entry name" value="F-box domain"/>
    <property type="match status" value="1"/>
</dbReference>
<evidence type="ECO:0000259" key="5">
    <source>
        <dbReference type="PROSITE" id="PS50181"/>
    </source>
</evidence>
<sequence length="557" mass="61410">MALECWNVEASSPKTLVDNPREEEIPLSCVTSGALNATSKSKCSEKSIISGPVCAPLKKGDSKSGSTTDDDSGPNGQPRRTFMDLPTTLVYEILQCLDAKELGIMSCVSTLLNSIAFNHRGWKDFYYDRWGHPPGLDVPIEFGSSNQKSWKELFVEKEFRSKLFMGKFSIDVLHGHTEAVRAVFLLLSAKLLFTGGYDSVVRMWDLEEGLSIAVSCSLGCTIRAITADSKLLVAAGTDSFLQCWRAIEGHAHLFDIAGPLNHVRLWGHEGPVTCLALDSSRVYSGSWDMSVRIWDRVHLKCLKTLRHGDWVWSLAPRGSTVASTAGTDVYVWDADSGCLTTMIHSAHVGNTYSLTQSHLGDIIFTGGEDGAIHMYKVKSNLSNEDIKPAATWIPHTGPVHSLAFEFPWVVSSSSDGRIALIDVKKLLKSQRSCSSRRHFKIRHSAPDAVEPPQRMLHGFGSNLFSVAIGADRIVCAGEEGVVRIWNFSQALEVAKRAQALRSLRLENRMRRRKAQIEMSGNSARPDQCSIAAKKNQLNGEHSSIWHNKRGMSGKLKA</sequence>
<dbReference type="Gene3D" id="2.130.10.10">
    <property type="entry name" value="YVTN repeat-like/Quinoprotein amine dehydrogenase"/>
    <property type="match status" value="2"/>
</dbReference>
<dbReference type="PANTHER" id="PTHR19855">
    <property type="entry name" value="WD40 REPEAT PROTEIN 12, 37"/>
    <property type="match status" value="1"/>
</dbReference>
<evidence type="ECO:0000256" key="1">
    <source>
        <dbReference type="ARBA" id="ARBA00022574"/>
    </source>
</evidence>
<dbReference type="InterPro" id="IPR001680">
    <property type="entry name" value="WD40_rpt"/>
</dbReference>
<evidence type="ECO:0000313" key="7">
    <source>
        <dbReference type="Proteomes" id="UP001327560"/>
    </source>
</evidence>
<evidence type="ECO:0000256" key="3">
    <source>
        <dbReference type="PROSITE-ProRule" id="PRU00221"/>
    </source>
</evidence>
<dbReference type="InterPro" id="IPR036047">
    <property type="entry name" value="F-box-like_dom_sf"/>
</dbReference>